<proteinExistence type="predicted"/>
<accession>A0A091S1M1</accession>
<dbReference type="GO" id="GO:0005737">
    <property type="term" value="C:cytoplasm"/>
    <property type="evidence" value="ECO:0007669"/>
    <property type="project" value="TreeGrafter"/>
</dbReference>
<protein>
    <submittedName>
        <fullName evidence="1">Mth938 domain-containing protein</fullName>
    </submittedName>
</protein>
<dbReference type="InterPro" id="IPR036748">
    <property type="entry name" value="MTH938-like_sf"/>
</dbReference>
<dbReference type="EMBL" id="KK939561">
    <property type="protein sequence ID" value="KFQ49634.1"/>
    <property type="molecule type" value="Genomic_DNA"/>
</dbReference>
<organism evidence="1 2">
    <name type="scientific">Nestor notabilis</name>
    <name type="common">Kea</name>
    <dbReference type="NCBI Taxonomy" id="176057"/>
    <lineage>
        <taxon>Eukaryota</taxon>
        <taxon>Metazoa</taxon>
        <taxon>Chordata</taxon>
        <taxon>Craniata</taxon>
        <taxon>Vertebrata</taxon>
        <taxon>Euteleostomi</taxon>
        <taxon>Archelosauria</taxon>
        <taxon>Archosauria</taxon>
        <taxon>Dinosauria</taxon>
        <taxon>Saurischia</taxon>
        <taxon>Theropoda</taxon>
        <taxon>Coelurosauria</taxon>
        <taxon>Aves</taxon>
        <taxon>Neognathae</taxon>
        <taxon>Neoaves</taxon>
        <taxon>Telluraves</taxon>
        <taxon>Australaves</taxon>
        <taxon>Psittaciformes</taxon>
        <taxon>Psittacidae</taxon>
        <taxon>Nestor</taxon>
    </lineage>
</organism>
<dbReference type="PANTHER" id="PTHR15811:SF5">
    <property type="entry name" value="MTH938 DOMAIN-CONTAINING PROTEIN"/>
    <property type="match status" value="1"/>
</dbReference>
<dbReference type="PANTHER" id="PTHR15811">
    <property type="entry name" value="MTH938 DOMAIN-CONTAINING PROTEIN"/>
    <property type="match status" value="1"/>
</dbReference>
<gene>
    <name evidence="1" type="ORF">N333_11241</name>
</gene>
<dbReference type="Gene3D" id="3.40.1230.10">
    <property type="entry name" value="MTH938-like"/>
    <property type="match status" value="1"/>
</dbReference>
<evidence type="ECO:0000313" key="1">
    <source>
        <dbReference type="EMBL" id="KFQ49634.1"/>
    </source>
</evidence>
<keyword evidence="2" id="KW-1185">Reference proteome</keyword>
<dbReference type="GO" id="GO:0045600">
    <property type="term" value="P:positive regulation of fat cell differentiation"/>
    <property type="evidence" value="ECO:0007669"/>
    <property type="project" value="TreeGrafter"/>
</dbReference>
<sequence>THFLFSSEVPASTVDYLKKNGIDVLVLQTEKAVEQYNTLAAQGVKVGG</sequence>
<dbReference type="Proteomes" id="UP000053840">
    <property type="component" value="Unassembled WGS sequence"/>
</dbReference>
<dbReference type="Pfam" id="PF04430">
    <property type="entry name" value="DUF498"/>
    <property type="match status" value="1"/>
</dbReference>
<dbReference type="InterPro" id="IPR007523">
    <property type="entry name" value="NDUFAF3/AAMDC"/>
</dbReference>
<name>A0A091S1M1_NESNO</name>
<reference evidence="1 2" key="1">
    <citation type="submission" date="2014-04" db="EMBL/GenBank/DDBJ databases">
        <title>Genome evolution of avian class.</title>
        <authorList>
            <person name="Zhang G."/>
            <person name="Li C."/>
        </authorList>
    </citation>
    <scope>NUCLEOTIDE SEQUENCE [LARGE SCALE GENOMIC DNA]</scope>
    <source>
        <strain evidence="1">BGI_N333</strain>
    </source>
</reference>
<dbReference type="AlphaFoldDB" id="A0A091S1M1"/>
<feature type="non-terminal residue" evidence="1">
    <location>
        <position position="48"/>
    </location>
</feature>
<dbReference type="SUPFAM" id="SSF64076">
    <property type="entry name" value="MTH938-like"/>
    <property type="match status" value="1"/>
</dbReference>
<feature type="non-terminal residue" evidence="1">
    <location>
        <position position="1"/>
    </location>
</feature>
<evidence type="ECO:0000313" key="2">
    <source>
        <dbReference type="Proteomes" id="UP000053840"/>
    </source>
</evidence>